<name>A0A6I4W644_9ACTN</name>
<dbReference type="OrthoDB" id="275232at2"/>
<organism evidence="1 2">
    <name type="scientific">Actinomadura rayongensis</name>
    <dbReference type="NCBI Taxonomy" id="1429076"/>
    <lineage>
        <taxon>Bacteria</taxon>
        <taxon>Bacillati</taxon>
        <taxon>Actinomycetota</taxon>
        <taxon>Actinomycetes</taxon>
        <taxon>Streptosporangiales</taxon>
        <taxon>Thermomonosporaceae</taxon>
        <taxon>Actinomadura</taxon>
    </lineage>
</organism>
<reference evidence="1 2" key="1">
    <citation type="submission" date="2019-12" db="EMBL/GenBank/DDBJ databases">
        <title>Nocardia macrotermitis sp. nov. and Nocardia aurantia sp. nov., isolated from the gut of the fungus growing-termite Macrotermes natalensis.</title>
        <authorList>
            <person name="Christine B."/>
            <person name="Rene B."/>
        </authorList>
    </citation>
    <scope>NUCLEOTIDE SEQUENCE [LARGE SCALE GENOMIC DNA]</scope>
    <source>
        <strain evidence="1 2">DSM 102126</strain>
    </source>
</reference>
<protein>
    <submittedName>
        <fullName evidence="1">Uncharacterized protein</fullName>
    </submittedName>
</protein>
<keyword evidence="2" id="KW-1185">Reference proteome</keyword>
<comment type="caution">
    <text evidence="1">The sequence shown here is derived from an EMBL/GenBank/DDBJ whole genome shotgun (WGS) entry which is preliminary data.</text>
</comment>
<evidence type="ECO:0000313" key="1">
    <source>
        <dbReference type="EMBL" id="MXQ65008.1"/>
    </source>
</evidence>
<sequence>MQLNGFKIVGFYRELGHFRGVDLPSIHEARRGVRLDDAAEVCQYLMGAEWVTIVMEASADAITGRLVPGAQELAGGPSLHSDGIWVWPQDLAYYVRVYGLALPDDFLAEIRERGHRPPELTRLQHMKLRQWQSRLY</sequence>
<proteinExistence type="predicted"/>
<evidence type="ECO:0000313" key="2">
    <source>
        <dbReference type="Proteomes" id="UP000431901"/>
    </source>
</evidence>
<gene>
    <name evidence="1" type="ORF">GQ466_13275</name>
</gene>
<accession>A0A6I4W644</accession>
<dbReference type="EMBL" id="WUTW01000002">
    <property type="protein sequence ID" value="MXQ65008.1"/>
    <property type="molecule type" value="Genomic_DNA"/>
</dbReference>
<dbReference type="Proteomes" id="UP000431901">
    <property type="component" value="Unassembled WGS sequence"/>
</dbReference>
<dbReference type="AlphaFoldDB" id="A0A6I4W644"/>
<dbReference type="RefSeq" id="WP_161103160.1">
    <property type="nucleotide sequence ID" value="NZ_JBHLYI010000001.1"/>
</dbReference>